<feature type="compositionally biased region" description="Low complexity" evidence="1">
    <location>
        <begin position="1515"/>
        <end position="1529"/>
    </location>
</feature>
<feature type="compositionally biased region" description="Basic and acidic residues" evidence="1">
    <location>
        <begin position="1802"/>
        <end position="1813"/>
    </location>
</feature>
<feature type="compositionally biased region" description="Basic and acidic residues" evidence="1">
    <location>
        <begin position="838"/>
        <end position="847"/>
    </location>
</feature>
<name>G0MI27_CAEBE</name>
<feature type="region of interest" description="Disordered" evidence="1">
    <location>
        <begin position="1129"/>
        <end position="1158"/>
    </location>
</feature>
<dbReference type="EMBL" id="GL379795">
    <property type="protein sequence ID" value="EGT59253.1"/>
    <property type="molecule type" value="Genomic_DNA"/>
</dbReference>
<feature type="region of interest" description="Disordered" evidence="1">
    <location>
        <begin position="1185"/>
        <end position="1396"/>
    </location>
</feature>
<feature type="region of interest" description="Disordered" evidence="1">
    <location>
        <begin position="2379"/>
        <end position="2421"/>
    </location>
</feature>
<feature type="compositionally biased region" description="Basic and acidic residues" evidence="1">
    <location>
        <begin position="1863"/>
        <end position="1914"/>
    </location>
</feature>
<feature type="compositionally biased region" description="Low complexity" evidence="1">
    <location>
        <begin position="2681"/>
        <end position="2694"/>
    </location>
</feature>
<accession>G0MI27</accession>
<feature type="compositionally biased region" description="Acidic residues" evidence="1">
    <location>
        <begin position="443"/>
        <end position="454"/>
    </location>
</feature>
<feature type="compositionally biased region" description="Basic and acidic residues" evidence="1">
    <location>
        <begin position="1688"/>
        <end position="1724"/>
    </location>
</feature>
<feature type="compositionally biased region" description="Polar residues" evidence="1">
    <location>
        <begin position="805"/>
        <end position="818"/>
    </location>
</feature>
<feature type="compositionally biased region" description="Polar residues" evidence="1">
    <location>
        <begin position="2395"/>
        <end position="2421"/>
    </location>
</feature>
<feature type="region of interest" description="Disordered" evidence="1">
    <location>
        <begin position="2139"/>
        <end position="2199"/>
    </location>
</feature>
<feature type="region of interest" description="Disordered" evidence="1">
    <location>
        <begin position="2638"/>
        <end position="2661"/>
    </location>
</feature>
<proteinExistence type="predicted"/>
<evidence type="ECO:0000313" key="2">
    <source>
        <dbReference type="EMBL" id="EGT59253.1"/>
    </source>
</evidence>
<feature type="region of interest" description="Disordered" evidence="1">
    <location>
        <begin position="2674"/>
        <end position="2694"/>
    </location>
</feature>
<feature type="compositionally biased region" description="Basic residues" evidence="1">
    <location>
        <begin position="499"/>
        <end position="509"/>
    </location>
</feature>
<feature type="compositionally biased region" description="Basic and acidic residues" evidence="1">
    <location>
        <begin position="1826"/>
        <end position="1840"/>
    </location>
</feature>
<feature type="compositionally biased region" description="Acidic residues" evidence="1">
    <location>
        <begin position="1814"/>
        <end position="1825"/>
    </location>
</feature>
<sequence>MNNSAPYGNCDQERDTGQGSSVPVQESDMERTNTIIKSSPRFSAIETELVARAEEVTDLKEDKESQNRTEVFRVAYFMFRNFAALPGGKGYDAFCNMLKAPNKKETPSRKEEDHVEKNKEPSAKHTPQPNKKKVAYSELLQESGRILMSNDEDLKMIEGIHFRTILPLLLFEKEYIKLGIFLFKNSEESNTAEQEFRRARVLSALYNVGKQLLLKPEAGFVESVLSWEISNSNEYWFIERNYIAFKFCLNKNSGKAVQIPTKEKKLKGTPVFKVFPKEKFHFLVLFFKLPYISLPRFELESFPMWRQWVLRVDRFRNSSQENCVICQKPLNDLATIYKELCPSEIEPLKHCWECFEYKTPFLNFMANSLRNYLSNTPRYKDFMRKEYAEENEIIEKEGGSTSSNLDQLEGSDSPSTSSTNLPQHAIDHASCSSSNFEYVEQYDDPSEEHYDQEEQGSINNDVSETVSNGHQQADVKKLLESKIKEESDSVVTTDDLHMQHNKNRGVKRNLRGDDSNSKKEKIQRKKLKIDDIANHLLFTSEEKLQVGKQKSNGIKCNSAEEHPKTLVSTDATESESPGATKEIKDGSKKMDNFPISPPIHSDKKHPGEEMEVCSKHCPGPKNDLLLKQLDLESDAAIGTPEKTLGDVMETCATKEDKLSSTLDNIRKESSESVNINRIIPIQSKSIEEDAKEEDELMDPSAHLEHFIRESKTECDDGNEEEKMEVDETPPSEHQFSSDRTNGMHPDGSSLFVDKKILIHESESEKIDFHQITNAPSQKIDKKDRENKDHDSESALGNLEKKSSESVDINKSIPIQSESLTEDYREEDKLMDPSAHPEQFIREAKTGSDDGNEEEKMEVDKAPPSEQHSPSNNASDDSIKTNMMHPDGSSLFVDEEKLNEKSESKKIEKQNRNMGFDQITNVPIQKIDVKDKASEVHDLDSVHGNVEKESSKTVNINKIIPIQSKSIKEDDKEAAEHPSAHLEHFIGDARTGSDDGNEEEKMDVDDAPSEDQSPSNRTNGMHPDDSSLFVDEEILNDKSEFEKTEQQNRKIDFDQITNVPSQKIDIKDKGNNANHLNSVHGNVGKESALSENIDEHSSVGFKSTAKNDGNDGITTNTTVLSEHLIRKSETITDGKNKEGNMDIDDAVVFPSDHNSPNEKVSHDFLKTEKMHQEENKVTVDESKFEKCEKEEGDIDQLMDVPDQEMKQKADNEVEKEEDSMNTVAHTEHLDGSKSEYKEEEEETVDVDKITDVLNQNTNLKEETSSLDSKNENDLEDACKEVTHQELGNEKTNRLPDFEGNNSEKNESLMEIDEDMPEKFEEKSGETGASELNKTNDVAAVSKSSVKSPVHCFEELQTPSPTPIEVMDNTYTEDTLPIKEDLNPNSHHKATSVTDAEKINSIVKRSENESANLEGSNEKNEVNNIIGDKLDASEKNLENVACDDNSNKNEEETNYQVDEAETQSDQNGQKAPSVNGIDTLDGLDITSVKGNGTTESNNSEVTSPMIVLNHNPETPNSGPISSPSSGVSAIGENSPIEVARCTTPVSPIVEDKRSDSLYFENKISNPNTEKEKVDALEEDQNMESSDSENSDDDCQEKNDDRSASSSNDDHELEDEKSSPVQKVDEMDDPENRQKDRKEDSSDSENSDDEEKDDDRSDNSSDDGREDRDDDDEDEDDGKGTTRATEASTEPENRELAADQHDKDETKDREPEKHENHQEDSRSRVNDKINTVSELDNKEKLGKAAAQQLPLVDLDSSESINESTSTTAETEDNKPSIEELHDLEVQELEDEKPSQVLKVDEMDDSENRQKDQKEDSSDSENSDDEEKDDDRSDNSSDDGRKDRDDDDEDEDDGKETTRATGGSTEPENRELAADQHNEDETKDREPEKHKNHQDDSRSGVDYKRNTVSELNDKEKIGKSTAQQLPLNDSISSESVKCAENTSTIAEAEENKSSIEDIHDMETNELEYEKPSQVVQEVGKMDDSKNRQKDQKKDSSDSENSDDEEKVNDRSDSSSDDDSEDRNDDDDDEKGATRATGASTEPENRELAADQHDDDEMKDRESEKHENHQEDSRSKVDDKRNTVSELNDKEKLGKAAAQQLPLVDLYLLESITKSTSTTAETEKNKSLIEDLLDMEIDELEDEKPCQVVQKVDKVNDSQNHQKDQKEDSSENNDTSMDKSHQDKPSSLPTFGLPNTSSKDTEVCSDCDSLPLLEQLLNDGSYEPEKAAMVSKDLYAETEPVNHSHDFSSSSSNEYYVEPKPTYTISTGERVDDVLKVGTTVNGELNNRQNGTTSSKHSTVEPFVLEKIVQPEMNKFKEVDNNNELDAYEFHGTKQVENFTSNQASIAPSKGNDEKNLIVGDFSGNRDGHQLNTFNKYVPIEGTLGNSQSNQKQEIRDIETGNSDSLSDKLNQSLGNHHMEMNSSSKSEACLKPLHNIVAGKVDAILEGSSVCDSTINQSTEKHQEVDEDEMYAKHLAKMKRNQRPFLKRFPEGVSEDYLVRKQTELIGLSEIVKEDFETKLKILKTNSTTDICQAYRAIRGTVSALTTEKKVKSLNEIKILQIKKAADSLEELVDETKERFFDIWYAFEETALYYSGAYDVAYKKQMHTSSDYETGINKSREDMNKELNKECDKYIKELTEEVLPPSSTNVTQHENENGSPHGLRNVNILANEPASPEVNLENRFSNPQNSEQEAQNQQNTNYDELDLWYNEHVSGTNNINPTSTGSSTDSLELDIFSPVPEPFYQSFSSNEGADNPGELQQQQQQFRNGLQLSQGQQQKEQQHIPQQQYQQMQPQVELGMTGEPETAMQQEIQQRAIAGNTAQEPIAPSPPRRKPGRPRKQRSDSSTPPSKRARPNSMETNQMFDPQVATFWPQVPQNSQHPQQVQNVFAPPIPVNAHPANQNGIPSQQNYLQQQQQMAAMAANQLNHTQNSSHQQLLHVQYPLTHYPHPLQNQEAPNAPVMGHRLGNPAGPTRVYPIQRLPFAPPRPMQNPMDHEAERQLQIQQHQMMMQRQPHVQNQGYPRASPSNPNMHNNFPPAVPNLNYQPPHMQHTNNVPYAPWMQGIPNNQMQIPPQQFQGAYPPVHHQMPRPN</sequence>
<feature type="compositionally biased region" description="Low complexity" evidence="1">
    <location>
        <begin position="2756"/>
        <end position="2788"/>
    </location>
</feature>
<feature type="compositionally biased region" description="Polar residues" evidence="1">
    <location>
        <begin position="1916"/>
        <end position="1941"/>
    </location>
</feature>
<keyword evidence="3" id="KW-1185">Reference proteome</keyword>
<feature type="compositionally biased region" description="Acidic residues" evidence="1">
    <location>
        <begin position="715"/>
        <end position="729"/>
    </location>
</feature>
<feature type="compositionally biased region" description="Low complexity" evidence="1">
    <location>
        <begin position="1336"/>
        <end position="1348"/>
    </location>
</feature>
<feature type="compositionally biased region" description="Basic and acidic residues" evidence="1">
    <location>
        <begin position="1627"/>
        <end position="1638"/>
    </location>
</feature>
<feature type="compositionally biased region" description="Basic and acidic residues" evidence="1">
    <location>
        <begin position="1768"/>
        <end position="1781"/>
    </location>
</feature>
<feature type="region of interest" description="Disordered" evidence="1">
    <location>
        <begin position="551"/>
        <end position="614"/>
    </location>
</feature>
<feature type="compositionally biased region" description="Polar residues" evidence="1">
    <location>
        <begin position="399"/>
        <end position="422"/>
    </location>
</feature>
<feature type="compositionally biased region" description="Polar residues" evidence="1">
    <location>
        <begin position="2709"/>
        <end position="2726"/>
    </location>
</feature>
<feature type="region of interest" description="Disordered" evidence="1">
    <location>
        <begin position="443"/>
        <end position="473"/>
    </location>
</feature>
<feature type="compositionally biased region" description="Basic and acidic residues" evidence="1">
    <location>
        <begin position="1651"/>
        <end position="1664"/>
    </location>
</feature>
<feature type="region of interest" description="Disordered" evidence="1">
    <location>
        <begin position="394"/>
        <end position="423"/>
    </location>
</feature>
<feature type="compositionally biased region" description="Polar residues" evidence="1">
    <location>
        <begin position="1009"/>
        <end position="1018"/>
    </location>
</feature>
<feature type="compositionally biased region" description="Acidic residues" evidence="1">
    <location>
        <begin position="1841"/>
        <end position="1850"/>
    </location>
</feature>
<protein>
    <submittedName>
        <fullName evidence="2">Uncharacterized protein</fullName>
    </submittedName>
</protein>
<feature type="compositionally biased region" description="Polar residues" evidence="1">
    <location>
        <begin position="2180"/>
        <end position="2193"/>
    </location>
</feature>
<feature type="compositionally biased region" description="Acidic residues" evidence="1">
    <location>
        <begin position="1665"/>
        <end position="1674"/>
    </location>
</feature>
<feature type="compositionally biased region" description="Polar residues" evidence="1">
    <location>
        <begin position="1461"/>
        <end position="1470"/>
    </location>
</feature>
<feature type="region of interest" description="Disordered" evidence="1">
    <location>
        <begin position="494"/>
        <end position="522"/>
    </location>
</feature>
<feature type="compositionally biased region" description="Basic and acidic residues" evidence="1">
    <location>
        <begin position="1202"/>
        <end position="1211"/>
    </location>
</feature>
<feature type="compositionally biased region" description="Basic and acidic residues" evidence="1">
    <location>
        <begin position="893"/>
        <end position="910"/>
    </location>
</feature>
<feature type="region of interest" description="Disordered" evidence="1">
    <location>
        <begin position="762"/>
        <end position="922"/>
    </location>
</feature>
<gene>
    <name evidence="2" type="ORF">CAEBREN_03142</name>
</gene>
<feature type="compositionally biased region" description="Basic and acidic residues" evidence="1">
    <location>
        <begin position="1258"/>
        <end position="1306"/>
    </location>
</feature>
<organism evidence="3">
    <name type="scientific">Caenorhabditis brenneri</name>
    <name type="common">Nematode worm</name>
    <dbReference type="NCBI Taxonomy" id="135651"/>
    <lineage>
        <taxon>Eukaryota</taxon>
        <taxon>Metazoa</taxon>
        <taxon>Ecdysozoa</taxon>
        <taxon>Nematoda</taxon>
        <taxon>Chromadorea</taxon>
        <taxon>Rhabditida</taxon>
        <taxon>Rhabditina</taxon>
        <taxon>Rhabditomorpha</taxon>
        <taxon>Rhabditoidea</taxon>
        <taxon>Rhabditidae</taxon>
        <taxon>Peloderinae</taxon>
        <taxon>Caenorhabditis</taxon>
    </lineage>
</organism>
<dbReference type="eggNOG" id="ENOG502QW67">
    <property type="taxonomic scope" value="Eukaryota"/>
</dbReference>
<evidence type="ECO:0000256" key="1">
    <source>
        <dbReference type="SAM" id="MobiDB-lite"/>
    </source>
</evidence>
<feature type="compositionally biased region" description="Basic and acidic residues" evidence="1">
    <location>
        <begin position="510"/>
        <end position="520"/>
    </location>
</feature>
<feature type="compositionally biased region" description="Basic and acidic residues" evidence="1">
    <location>
        <begin position="1224"/>
        <end position="1235"/>
    </location>
</feature>
<feature type="compositionally biased region" description="Basic and acidic residues" evidence="1">
    <location>
        <begin position="600"/>
        <end position="614"/>
    </location>
</feature>
<dbReference type="Proteomes" id="UP000008068">
    <property type="component" value="Unassembled WGS sequence"/>
</dbReference>
<feature type="compositionally biased region" description="Basic and acidic residues" evidence="1">
    <location>
        <begin position="103"/>
        <end position="123"/>
    </location>
</feature>
<feature type="compositionally biased region" description="Basic and acidic residues" evidence="1">
    <location>
        <begin position="965"/>
        <end position="992"/>
    </location>
</feature>
<feature type="compositionally biased region" description="Basic and acidic residues" evidence="1">
    <location>
        <begin position="1945"/>
        <end position="1966"/>
    </location>
</feature>
<feature type="compositionally biased region" description="Acidic residues" evidence="1">
    <location>
        <begin position="1574"/>
        <end position="1592"/>
    </location>
</feature>
<feature type="compositionally biased region" description="Basic and acidic residues" evidence="1">
    <location>
        <begin position="581"/>
        <end position="591"/>
    </location>
</feature>
<feature type="compositionally biased region" description="Basic and acidic residues" evidence="1">
    <location>
        <begin position="1129"/>
        <end position="1139"/>
    </location>
</feature>
<evidence type="ECO:0000313" key="3">
    <source>
        <dbReference type="Proteomes" id="UP000008068"/>
    </source>
</evidence>
<feature type="compositionally biased region" description="Polar residues" evidence="1">
    <location>
        <begin position="865"/>
        <end position="875"/>
    </location>
</feature>
<feature type="compositionally biased region" description="Acidic residues" evidence="1">
    <location>
        <begin position="2010"/>
        <end position="2025"/>
    </location>
</feature>
<feature type="compositionally biased region" description="Acidic residues" evidence="1">
    <location>
        <begin position="1993"/>
        <end position="2002"/>
    </location>
</feature>
<feature type="compositionally biased region" description="Low complexity" evidence="1">
    <location>
        <begin position="1754"/>
        <end position="1765"/>
    </location>
</feature>
<feature type="region of interest" description="Disordered" evidence="1">
    <location>
        <begin position="2709"/>
        <end position="2788"/>
    </location>
</feature>
<feature type="compositionally biased region" description="Basic and acidic residues" evidence="1">
    <location>
        <begin position="1593"/>
        <end position="1615"/>
    </location>
</feature>
<feature type="compositionally biased region" description="Basic residues" evidence="1">
    <location>
        <begin position="2827"/>
        <end position="2836"/>
    </location>
</feature>
<feature type="compositionally biased region" description="Acidic residues" evidence="1">
    <location>
        <begin position="1639"/>
        <end position="1650"/>
    </location>
</feature>
<feature type="compositionally biased region" description="Basic and acidic residues" evidence="1">
    <location>
        <begin position="821"/>
        <end position="830"/>
    </location>
</feature>
<feature type="compositionally biased region" description="Acidic residues" evidence="1">
    <location>
        <begin position="994"/>
        <end position="1008"/>
    </location>
</feature>
<feature type="region of interest" description="Disordered" evidence="1">
    <location>
        <begin position="103"/>
        <end position="133"/>
    </location>
</feature>
<feature type="compositionally biased region" description="Basic and acidic residues" evidence="1">
    <location>
        <begin position="2038"/>
        <end position="2089"/>
    </location>
</feature>
<feature type="region of interest" description="Disordered" evidence="1">
    <location>
        <begin position="1"/>
        <end position="39"/>
    </location>
</feature>
<feature type="compositionally biased region" description="Basic and acidic residues" evidence="1">
    <location>
        <begin position="2146"/>
        <end position="2164"/>
    </location>
</feature>
<reference evidence="3" key="1">
    <citation type="submission" date="2011-07" db="EMBL/GenBank/DDBJ databases">
        <authorList>
            <consortium name="Caenorhabditis brenneri Sequencing and Analysis Consortium"/>
            <person name="Wilson R.K."/>
        </authorList>
    </citation>
    <scope>NUCLEOTIDE SEQUENCE [LARGE SCALE GENOMIC DNA]</scope>
    <source>
        <strain evidence="3">PB2801</strain>
    </source>
</reference>
<dbReference type="InParanoid" id="G0MI27"/>
<feature type="compositionally biased region" description="Polar residues" evidence="1">
    <location>
        <begin position="1486"/>
        <end position="1500"/>
    </location>
</feature>
<feature type="region of interest" description="Disordered" evidence="1">
    <location>
        <begin position="962"/>
        <end position="1026"/>
    </location>
</feature>
<feature type="compositionally biased region" description="Basic and acidic residues" evidence="1">
    <location>
        <begin position="778"/>
        <end position="804"/>
    </location>
</feature>
<feature type="compositionally biased region" description="Basic and acidic residues" evidence="1">
    <location>
        <begin position="1975"/>
        <end position="1992"/>
    </location>
</feature>
<feature type="region of interest" description="Disordered" evidence="1">
    <location>
        <begin position="1434"/>
        <end position="2098"/>
    </location>
</feature>
<dbReference type="HOGENOM" id="CLU_225830_0_0_1"/>
<feature type="compositionally biased region" description="Polar residues" evidence="1">
    <location>
        <begin position="731"/>
        <end position="740"/>
    </location>
</feature>
<feature type="region of interest" description="Disordered" evidence="1">
    <location>
        <begin position="706"/>
        <end position="749"/>
    </location>
</feature>
<dbReference type="OMA" id="TDRGKHQ"/>
<feature type="compositionally biased region" description="Polar residues" evidence="1">
    <location>
        <begin position="566"/>
        <end position="577"/>
    </location>
</feature>
<feature type="region of interest" description="Disordered" evidence="1">
    <location>
        <begin position="2816"/>
        <end position="2854"/>
    </location>
</feature>
<feature type="compositionally biased region" description="Polar residues" evidence="1">
    <location>
        <begin position="455"/>
        <end position="471"/>
    </location>
</feature>